<dbReference type="Proteomes" id="UP001341840">
    <property type="component" value="Unassembled WGS sequence"/>
</dbReference>
<evidence type="ECO:0000313" key="2">
    <source>
        <dbReference type="EMBL" id="MED6151735.1"/>
    </source>
</evidence>
<feature type="compositionally biased region" description="Basic residues" evidence="1">
    <location>
        <begin position="63"/>
        <end position="81"/>
    </location>
</feature>
<sequence>MIRTLQGKYSTYDFSLLEDKQGKMKKGSLRSKERSLEAILPRTPTHRRGSWRICMSHHEQTTHRHPLINSRRGHHLCPSTHRRRSPRICVDHQPLSPTASISMPRRALGSLGVAFTFPTKHSRVHA</sequence>
<keyword evidence="3" id="KW-1185">Reference proteome</keyword>
<reference evidence="2 3" key="1">
    <citation type="journal article" date="2023" name="Plants (Basel)">
        <title>Bridging the Gap: Combining Genomics and Transcriptomics Approaches to Understand Stylosanthes scabra, an Orphan Legume from the Brazilian Caatinga.</title>
        <authorList>
            <person name="Ferreira-Neto J.R.C."/>
            <person name="da Silva M.D."/>
            <person name="Binneck E."/>
            <person name="de Melo N.F."/>
            <person name="da Silva R.H."/>
            <person name="de Melo A.L.T.M."/>
            <person name="Pandolfi V."/>
            <person name="Bustamante F.O."/>
            <person name="Brasileiro-Vidal A.C."/>
            <person name="Benko-Iseppon A.M."/>
        </authorList>
    </citation>
    <scope>NUCLEOTIDE SEQUENCE [LARGE SCALE GENOMIC DNA]</scope>
    <source>
        <tissue evidence="2">Leaves</tissue>
    </source>
</reference>
<comment type="caution">
    <text evidence="2">The sequence shown here is derived from an EMBL/GenBank/DDBJ whole genome shotgun (WGS) entry which is preliminary data.</text>
</comment>
<proteinExistence type="predicted"/>
<feature type="region of interest" description="Disordered" evidence="1">
    <location>
        <begin position="62"/>
        <end position="81"/>
    </location>
</feature>
<dbReference type="EMBL" id="JASCZI010092036">
    <property type="protein sequence ID" value="MED6151735.1"/>
    <property type="molecule type" value="Genomic_DNA"/>
</dbReference>
<accession>A0ABU6TTH4</accession>
<evidence type="ECO:0000256" key="1">
    <source>
        <dbReference type="SAM" id="MobiDB-lite"/>
    </source>
</evidence>
<evidence type="ECO:0000313" key="3">
    <source>
        <dbReference type="Proteomes" id="UP001341840"/>
    </source>
</evidence>
<gene>
    <name evidence="2" type="ORF">PIB30_085261</name>
</gene>
<name>A0ABU6TTH4_9FABA</name>
<organism evidence="2 3">
    <name type="scientific">Stylosanthes scabra</name>
    <dbReference type="NCBI Taxonomy" id="79078"/>
    <lineage>
        <taxon>Eukaryota</taxon>
        <taxon>Viridiplantae</taxon>
        <taxon>Streptophyta</taxon>
        <taxon>Embryophyta</taxon>
        <taxon>Tracheophyta</taxon>
        <taxon>Spermatophyta</taxon>
        <taxon>Magnoliopsida</taxon>
        <taxon>eudicotyledons</taxon>
        <taxon>Gunneridae</taxon>
        <taxon>Pentapetalae</taxon>
        <taxon>rosids</taxon>
        <taxon>fabids</taxon>
        <taxon>Fabales</taxon>
        <taxon>Fabaceae</taxon>
        <taxon>Papilionoideae</taxon>
        <taxon>50 kb inversion clade</taxon>
        <taxon>dalbergioids sensu lato</taxon>
        <taxon>Dalbergieae</taxon>
        <taxon>Pterocarpus clade</taxon>
        <taxon>Stylosanthes</taxon>
    </lineage>
</organism>
<protein>
    <submittedName>
        <fullName evidence="2">Uncharacterized protein</fullName>
    </submittedName>
</protein>